<dbReference type="EC" id="2.1.1.-" evidence="3"/>
<accession>A0A2K8SHF5</accession>
<gene>
    <name evidence="5" type="ORF">COO91_00706</name>
</gene>
<dbReference type="KEGG" id="nfl:COO91_00706"/>
<dbReference type="InterPro" id="IPR002941">
    <property type="entry name" value="DNA_methylase_N4/N6"/>
</dbReference>
<feature type="domain" description="DNA methylase N-4/N-6" evidence="4">
    <location>
        <begin position="30"/>
        <end position="252"/>
    </location>
</feature>
<dbReference type="InterPro" id="IPR001091">
    <property type="entry name" value="RM_Methyltransferase"/>
</dbReference>
<reference evidence="5 6" key="1">
    <citation type="submission" date="2017-11" db="EMBL/GenBank/DDBJ databases">
        <title>Complete genome of a free-living desiccation-tolerant cyanobacterium and its photosynthetic adaptation to extreme terrestrial habitat.</title>
        <authorList>
            <person name="Shang J."/>
        </authorList>
    </citation>
    <scope>NUCLEOTIDE SEQUENCE [LARGE SCALE GENOMIC DNA]</scope>
    <source>
        <strain evidence="5 6">CCNUN1</strain>
    </source>
</reference>
<dbReference type="EMBL" id="CP024785">
    <property type="protein sequence ID" value="AUB34868.1"/>
    <property type="molecule type" value="Genomic_DNA"/>
</dbReference>
<dbReference type="Gene3D" id="3.40.50.150">
    <property type="entry name" value="Vaccinia Virus protein VP39"/>
    <property type="match status" value="1"/>
</dbReference>
<protein>
    <recommendedName>
        <fullName evidence="3">Methyltransferase</fullName>
        <ecNumber evidence="3">2.1.1.-</ecNumber>
    </recommendedName>
</protein>
<dbReference type="PRINTS" id="PR00508">
    <property type="entry name" value="S21N4MTFRASE"/>
</dbReference>
<evidence type="ECO:0000259" key="4">
    <source>
        <dbReference type="Pfam" id="PF01555"/>
    </source>
</evidence>
<dbReference type="InterPro" id="IPR029063">
    <property type="entry name" value="SAM-dependent_MTases_sf"/>
</dbReference>
<dbReference type="RefSeq" id="WP_100897347.1">
    <property type="nucleotide sequence ID" value="NZ_CAWNNC010000001.1"/>
</dbReference>
<evidence type="ECO:0000256" key="3">
    <source>
        <dbReference type="RuleBase" id="RU362026"/>
    </source>
</evidence>
<dbReference type="Proteomes" id="UP000232003">
    <property type="component" value="Chromosome"/>
</dbReference>
<keyword evidence="6" id="KW-1185">Reference proteome</keyword>
<organism evidence="5 6">
    <name type="scientific">Nostoc flagelliforme CCNUN1</name>
    <dbReference type="NCBI Taxonomy" id="2038116"/>
    <lineage>
        <taxon>Bacteria</taxon>
        <taxon>Bacillati</taxon>
        <taxon>Cyanobacteriota</taxon>
        <taxon>Cyanophyceae</taxon>
        <taxon>Nostocales</taxon>
        <taxon>Nostocaceae</taxon>
        <taxon>Nostoc</taxon>
    </lineage>
</organism>
<proteinExistence type="inferred from homology"/>
<dbReference type="AlphaFoldDB" id="A0A2K8SHF5"/>
<dbReference type="GO" id="GO:0008170">
    <property type="term" value="F:N-methyltransferase activity"/>
    <property type="evidence" value="ECO:0007669"/>
    <property type="project" value="InterPro"/>
</dbReference>
<comment type="similarity">
    <text evidence="3">Belongs to the N(4)/N(6)-methyltransferase family.</text>
</comment>
<evidence type="ECO:0000313" key="5">
    <source>
        <dbReference type="EMBL" id="AUB34868.1"/>
    </source>
</evidence>
<evidence type="ECO:0000313" key="6">
    <source>
        <dbReference type="Proteomes" id="UP000232003"/>
    </source>
</evidence>
<dbReference type="OrthoDB" id="9800801at2"/>
<evidence type="ECO:0000256" key="2">
    <source>
        <dbReference type="ARBA" id="ARBA00022679"/>
    </source>
</evidence>
<dbReference type="GO" id="GO:0005737">
    <property type="term" value="C:cytoplasm"/>
    <property type="evidence" value="ECO:0007669"/>
    <property type="project" value="TreeGrafter"/>
</dbReference>
<dbReference type="REBASE" id="225818">
    <property type="entry name" value="M.NflNUN1ORF706P"/>
</dbReference>
<dbReference type="SUPFAM" id="SSF53335">
    <property type="entry name" value="S-adenosyl-L-methionine-dependent methyltransferases"/>
    <property type="match status" value="1"/>
</dbReference>
<dbReference type="PANTHER" id="PTHR13370:SF3">
    <property type="entry name" value="TRNA (GUANINE(10)-N2)-METHYLTRANSFERASE HOMOLOG"/>
    <property type="match status" value="1"/>
</dbReference>
<dbReference type="GO" id="GO:0003677">
    <property type="term" value="F:DNA binding"/>
    <property type="evidence" value="ECO:0007669"/>
    <property type="project" value="InterPro"/>
</dbReference>
<sequence length="372" mass="43046">MKTNRENLPLDQILLEDSLQLLSNLPDECVDLVVSSPPYNLGKEYESRQALEIYLAEQTAVLLECSRILKNTGSLFWQVGAFSDRGMLIPLDIRFFPILESCRLIPRNRIIWARQHGLHAQKKFSCRHETILWFTKSDNYKFNLDPIRVPQKYQNKKHYRGNRKGELSCNPEGKNPGDIWLFRNVKHNHEEQTIHPCQFPEDLIARIILATTNKNDIVLDPFMGSGTAAVVARDHERHFIGSEIEPKYHQVALHRLSGNPDKNGCFPNLKTLRDYVEKTGQSIDKFKFDVQVGNKASERSKAKIYPEEYHLQEMEDRLIYEESAFAANLRGEEIPVDPKLNGNGKKASLQNKIVKEVEKIEQIEQIELRLWS</sequence>
<keyword evidence="2 5" id="KW-0808">Transferase</keyword>
<evidence type="ECO:0000256" key="1">
    <source>
        <dbReference type="ARBA" id="ARBA00022603"/>
    </source>
</evidence>
<dbReference type="Pfam" id="PF01555">
    <property type="entry name" value="N6_N4_Mtase"/>
    <property type="match status" value="1"/>
</dbReference>
<dbReference type="GO" id="GO:0032259">
    <property type="term" value="P:methylation"/>
    <property type="evidence" value="ECO:0007669"/>
    <property type="project" value="UniProtKB-KW"/>
</dbReference>
<keyword evidence="1 5" id="KW-0489">Methyltransferase</keyword>
<name>A0A2K8SHF5_9NOSO</name>
<dbReference type="PANTHER" id="PTHR13370">
    <property type="entry name" value="RNA METHYLASE-RELATED"/>
    <property type="match status" value="1"/>
</dbReference>